<evidence type="ECO:0000259" key="2">
    <source>
        <dbReference type="Pfam" id="PF10881"/>
    </source>
</evidence>
<protein>
    <recommendedName>
        <fullName evidence="2">DUF2726 domain-containing protein</fullName>
    </recommendedName>
</protein>
<evidence type="ECO:0000313" key="3">
    <source>
        <dbReference type="EMBL" id="KDR28495.1"/>
    </source>
</evidence>
<dbReference type="Proteomes" id="UP000027451">
    <property type="component" value="Unassembled WGS sequence"/>
</dbReference>
<accession>A0A656QHE2</accession>
<keyword evidence="1" id="KW-0472">Membrane</keyword>
<feature type="domain" description="DUF2726" evidence="2">
    <location>
        <begin position="35"/>
        <end position="147"/>
    </location>
</feature>
<gene>
    <name evidence="3" type="ORF">BG60_11275</name>
</gene>
<comment type="caution">
    <text evidence="3">The sequence shown here is derived from an EMBL/GenBank/DDBJ whole genome shotgun (WGS) entry which is preliminary data.</text>
</comment>
<reference evidence="3 4" key="1">
    <citation type="submission" date="2014-03" db="EMBL/GenBank/DDBJ databases">
        <title>Draft Genome Sequences of Four Burkholderia Strains.</title>
        <authorList>
            <person name="Liu X.Y."/>
            <person name="Li C.X."/>
            <person name="Xu J.H."/>
        </authorList>
    </citation>
    <scope>NUCLEOTIDE SEQUENCE [LARGE SCALE GENOMIC DNA]</scope>
    <source>
        <strain evidence="3 4">OP-1</strain>
    </source>
</reference>
<name>A0A656QHE2_9BURK</name>
<evidence type="ECO:0000313" key="4">
    <source>
        <dbReference type="Proteomes" id="UP000027451"/>
    </source>
</evidence>
<evidence type="ECO:0000256" key="1">
    <source>
        <dbReference type="SAM" id="Phobius"/>
    </source>
</evidence>
<dbReference type="OrthoDB" id="6882268at2"/>
<proteinExistence type="predicted"/>
<dbReference type="Pfam" id="PF10881">
    <property type="entry name" value="DUF2726"/>
    <property type="match status" value="1"/>
</dbReference>
<feature type="transmembrane region" description="Helical" evidence="1">
    <location>
        <begin position="6"/>
        <end position="24"/>
    </location>
</feature>
<dbReference type="AlphaFoldDB" id="A0A656QHE2"/>
<dbReference type="InterPro" id="IPR024402">
    <property type="entry name" value="DUF2726"/>
</dbReference>
<keyword evidence="4" id="KW-1185">Reference proteome</keyword>
<organism evidence="3 4">
    <name type="scientific">Caballeronia zhejiangensis</name>
    <dbReference type="NCBI Taxonomy" id="871203"/>
    <lineage>
        <taxon>Bacteria</taxon>
        <taxon>Pseudomonadati</taxon>
        <taxon>Pseudomonadota</taxon>
        <taxon>Betaproteobacteria</taxon>
        <taxon>Burkholderiales</taxon>
        <taxon>Burkholderiaceae</taxon>
        <taxon>Caballeronia</taxon>
    </lineage>
</organism>
<keyword evidence="1" id="KW-0812">Transmembrane</keyword>
<dbReference type="EMBL" id="JFHD01000018">
    <property type="protein sequence ID" value="KDR28495.1"/>
    <property type="molecule type" value="Genomic_DNA"/>
</dbReference>
<dbReference type="RefSeq" id="WP_051996591.1">
    <property type="nucleotide sequence ID" value="NZ_JFHD01000018.1"/>
</dbReference>
<sequence length="167" mass="19045">MHLNASFFAVLLLVGLIFIVGNKAKVKSPRYRARLLLTENETEFFHRLRRALPDAHVFPQVAMSALIEPCSRTKERIGDFNRISQKRVDFAICDPELKLMAVVELDDRTHNRNRDAARDAALASAAIRTIRFESTRKPTEAEIRLAVFAHQDTQVDPRKPRPLTLVS</sequence>
<keyword evidence="1" id="KW-1133">Transmembrane helix</keyword>